<keyword evidence="4 7" id="KW-0560">Oxidoreductase</keyword>
<keyword evidence="3 7" id="KW-0049">Antioxidant</keyword>
<dbReference type="InterPro" id="IPR013740">
    <property type="entry name" value="Redoxin"/>
</dbReference>
<dbReference type="GO" id="GO:0042744">
    <property type="term" value="P:hydrogen peroxide catabolic process"/>
    <property type="evidence" value="ECO:0007669"/>
    <property type="project" value="TreeGrafter"/>
</dbReference>
<feature type="domain" description="Thioredoxin" evidence="8">
    <location>
        <begin position="16"/>
        <end position="171"/>
    </location>
</feature>
<dbReference type="InterPro" id="IPR013766">
    <property type="entry name" value="Thioredoxin_domain"/>
</dbReference>
<feature type="active site" description="Cysteine sulfenic acid (-SOH) intermediate" evidence="6">
    <location>
        <position position="58"/>
    </location>
</feature>
<dbReference type="GO" id="GO:0045454">
    <property type="term" value="P:cell redox homeostasis"/>
    <property type="evidence" value="ECO:0007669"/>
    <property type="project" value="TreeGrafter"/>
</dbReference>
<dbReference type="GO" id="GO:0034599">
    <property type="term" value="P:cellular response to oxidative stress"/>
    <property type="evidence" value="ECO:0007669"/>
    <property type="project" value="InterPro"/>
</dbReference>
<dbReference type="GO" id="GO:0005829">
    <property type="term" value="C:cytosol"/>
    <property type="evidence" value="ECO:0007669"/>
    <property type="project" value="TreeGrafter"/>
</dbReference>
<dbReference type="GO" id="GO:0008379">
    <property type="term" value="F:thioredoxin peroxidase activity"/>
    <property type="evidence" value="ECO:0007669"/>
    <property type="project" value="InterPro"/>
</dbReference>
<comment type="similarity">
    <text evidence="1 7">Belongs to the peroxiredoxin family. Prx5 subfamily.</text>
</comment>
<evidence type="ECO:0000313" key="10">
    <source>
        <dbReference type="Proteomes" id="UP001215280"/>
    </source>
</evidence>
<evidence type="ECO:0000256" key="2">
    <source>
        <dbReference type="ARBA" id="ARBA00022559"/>
    </source>
</evidence>
<gene>
    <name evidence="9" type="ORF">DFH07DRAFT_756008</name>
</gene>
<keyword evidence="2 7" id="KW-0575">Peroxidase</keyword>
<dbReference type="AlphaFoldDB" id="A0AAD7HYZ0"/>
<evidence type="ECO:0000256" key="4">
    <source>
        <dbReference type="ARBA" id="ARBA00023002"/>
    </source>
</evidence>
<dbReference type="EMBL" id="JARJLG010000187">
    <property type="protein sequence ID" value="KAJ7730875.1"/>
    <property type="molecule type" value="Genomic_DNA"/>
</dbReference>
<organism evidence="9 10">
    <name type="scientific">Mycena maculata</name>
    <dbReference type="NCBI Taxonomy" id="230809"/>
    <lineage>
        <taxon>Eukaryota</taxon>
        <taxon>Fungi</taxon>
        <taxon>Dikarya</taxon>
        <taxon>Basidiomycota</taxon>
        <taxon>Agaricomycotina</taxon>
        <taxon>Agaricomycetes</taxon>
        <taxon>Agaricomycetidae</taxon>
        <taxon>Agaricales</taxon>
        <taxon>Marasmiineae</taxon>
        <taxon>Mycenaceae</taxon>
        <taxon>Mycena</taxon>
    </lineage>
</organism>
<proteinExistence type="inferred from homology"/>
<evidence type="ECO:0000256" key="5">
    <source>
        <dbReference type="ARBA" id="ARBA00023284"/>
    </source>
</evidence>
<dbReference type="SUPFAM" id="SSF52833">
    <property type="entry name" value="Thioredoxin-like"/>
    <property type="match status" value="1"/>
</dbReference>
<dbReference type="Pfam" id="PF08534">
    <property type="entry name" value="Redoxin"/>
    <property type="match status" value="1"/>
</dbReference>
<dbReference type="Gene3D" id="3.40.30.10">
    <property type="entry name" value="Glutaredoxin"/>
    <property type="match status" value="1"/>
</dbReference>
<evidence type="ECO:0000256" key="7">
    <source>
        <dbReference type="RuleBase" id="RU366011"/>
    </source>
</evidence>
<comment type="function">
    <text evidence="7">Thiol-specific peroxidase that catalyzes the reduction of hydrogen peroxide and organic hydroperoxides to water and alcohols, respectively. Plays a role in cell protection against oxidative stress by detoxifying peroxides.</text>
</comment>
<dbReference type="CDD" id="cd03013">
    <property type="entry name" value="PRX5_like"/>
    <property type="match status" value="1"/>
</dbReference>
<feature type="non-terminal residue" evidence="9">
    <location>
        <position position="1"/>
    </location>
</feature>
<dbReference type="PROSITE" id="PS51352">
    <property type="entry name" value="THIOREDOXIN_2"/>
    <property type="match status" value="1"/>
</dbReference>
<name>A0AAD7HYZ0_9AGAR</name>
<evidence type="ECO:0000256" key="3">
    <source>
        <dbReference type="ARBA" id="ARBA00022862"/>
    </source>
</evidence>
<dbReference type="GO" id="GO:0005739">
    <property type="term" value="C:mitochondrion"/>
    <property type="evidence" value="ECO:0007669"/>
    <property type="project" value="TreeGrafter"/>
</dbReference>
<sequence length="171" mass="17947">RAVHAVATSISHIETLKPGSVLLSIRVEEDAADTPVPFVFPRGKYIIVGVPGAFTGTCHAQVPEYIEQLEAFNAKGVEQIAAVAVNDVFVLKSWKESLAPGGTAVRFISDDGGAFITALGLLFDVTPVLGGVRSKCYVIIANGDKVESVAVEQVPSQLTVTDAKTVLAQLG</sequence>
<protein>
    <submittedName>
        <fullName evidence="9">Redoxin</fullName>
    </submittedName>
</protein>
<evidence type="ECO:0000313" key="9">
    <source>
        <dbReference type="EMBL" id="KAJ7730875.1"/>
    </source>
</evidence>
<dbReference type="Proteomes" id="UP001215280">
    <property type="component" value="Unassembled WGS sequence"/>
</dbReference>
<evidence type="ECO:0000256" key="1">
    <source>
        <dbReference type="ARBA" id="ARBA00010505"/>
    </source>
</evidence>
<dbReference type="PANTHER" id="PTHR10430">
    <property type="entry name" value="PEROXIREDOXIN"/>
    <property type="match status" value="1"/>
</dbReference>
<evidence type="ECO:0000259" key="8">
    <source>
        <dbReference type="PROSITE" id="PS51352"/>
    </source>
</evidence>
<keyword evidence="5 7" id="KW-0676">Redox-active center</keyword>
<reference evidence="9" key="1">
    <citation type="submission" date="2023-03" db="EMBL/GenBank/DDBJ databases">
        <title>Massive genome expansion in bonnet fungi (Mycena s.s.) driven by repeated elements and novel gene families across ecological guilds.</title>
        <authorList>
            <consortium name="Lawrence Berkeley National Laboratory"/>
            <person name="Harder C.B."/>
            <person name="Miyauchi S."/>
            <person name="Viragh M."/>
            <person name="Kuo A."/>
            <person name="Thoen E."/>
            <person name="Andreopoulos B."/>
            <person name="Lu D."/>
            <person name="Skrede I."/>
            <person name="Drula E."/>
            <person name="Henrissat B."/>
            <person name="Morin E."/>
            <person name="Kohler A."/>
            <person name="Barry K."/>
            <person name="LaButti K."/>
            <person name="Morin E."/>
            <person name="Salamov A."/>
            <person name="Lipzen A."/>
            <person name="Mereny Z."/>
            <person name="Hegedus B."/>
            <person name="Baldrian P."/>
            <person name="Stursova M."/>
            <person name="Weitz H."/>
            <person name="Taylor A."/>
            <person name="Grigoriev I.V."/>
            <person name="Nagy L.G."/>
            <person name="Martin F."/>
            <person name="Kauserud H."/>
        </authorList>
    </citation>
    <scope>NUCLEOTIDE SEQUENCE</scope>
    <source>
        <strain evidence="9">CBHHK188m</strain>
    </source>
</reference>
<comment type="caution">
    <text evidence="9">The sequence shown here is derived from an EMBL/GenBank/DDBJ whole genome shotgun (WGS) entry which is preliminary data.</text>
</comment>
<accession>A0AAD7HYZ0</accession>
<keyword evidence="10" id="KW-1185">Reference proteome</keyword>
<evidence type="ECO:0000256" key="6">
    <source>
        <dbReference type="PIRSR" id="PIRSR637944-1"/>
    </source>
</evidence>
<dbReference type="InterPro" id="IPR037944">
    <property type="entry name" value="PRX5-like"/>
</dbReference>
<dbReference type="PANTHER" id="PTHR10430:SF39">
    <property type="entry name" value="PEROXISOMAL MEMBRANE ASSOCIATED PROTEIN 20"/>
    <property type="match status" value="1"/>
</dbReference>
<dbReference type="GO" id="GO:0005777">
    <property type="term" value="C:peroxisome"/>
    <property type="evidence" value="ECO:0007669"/>
    <property type="project" value="TreeGrafter"/>
</dbReference>
<dbReference type="InterPro" id="IPR036249">
    <property type="entry name" value="Thioredoxin-like_sf"/>
</dbReference>